<dbReference type="STRING" id="658167.SAMN04488135_101194"/>
<dbReference type="InterPro" id="IPR008772">
    <property type="entry name" value="Phosphonate_metab_PhnH"/>
</dbReference>
<dbReference type="InterPro" id="IPR038058">
    <property type="entry name" value="PhnH-like_sp"/>
</dbReference>
<gene>
    <name evidence="1" type="ORF">SAMN04488135_101194</name>
</gene>
<dbReference type="Proteomes" id="UP000184226">
    <property type="component" value="Unassembled WGS sequence"/>
</dbReference>
<name>A0A1M5MEU3_9BURK</name>
<reference evidence="1 2" key="1">
    <citation type="submission" date="2016-11" db="EMBL/GenBank/DDBJ databases">
        <authorList>
            <person name="Jaros S."/>
            <person name="Januszkiewicz K."/>
            <person name="Wedrychowicz H."/>
        </authorList>
    </citation>
    <scope>NUCLEOTIDE SEQUENCE [LARGE SCALE GENOMIC DNA]</scope>
    <source>
        <strain evidence="1 2">CGMCC 1.10190</strain>
    </source>
</reference>
<organism evidence="1 2">
    <name type="scientific">Pollutimonas bauzanensis</name>
    <dbReference type="NCBI Taxonomy" id="658167"/>
    <lineage>
        <taxon>Bacteria</taxon>
        <taxon>Pseudomonadati</taxon>
        <taxon>Pseudomonadota</taxon>
        <taxon>Betaproteobacteria</taxon>
        <taxon>Burkholderiales</taxon>
        <taxon>Alcaligenaceae</taxon>
        <taxon>Pollutimonas</taxon>
    </lineage>
</organism>
<dbReference type="AlphaFoldDB" id="A0A1M5MEU3"/>
<protein>
    <submittedName>
        <fullName evidence="1">Alpha-D-ribose 1-methylphosphonate 5-triphosphate synthase subunit PhnH</fullName>
    </submittedName>
</protein>
<dbReference type="Gene3D" id="3.40.50.11310">
    <property type="entry name" value="Bacterial phosphonate metabolism protein PhnH"/>
    <property type="match status" value="1"/>
</dbReference>
<dbReference type="RefSeq" id="WP_073101111.1">
    <property type="nucleotide sequence ID" value="NZ_FQXE01000001.1"/>
</dbReference>
<evidence type="ECO:0000313" key="1">
    <source>
        <dbReference type="EMBL" id="SHG75233.1"/>
    </source>
</evidence>
<evidence type="ECO:0000313" key="2">
    <source>
        <dbReference type="Proteomes" id="UP000184226"/>
    </source>
</evidence>
<dbReference type="PIRSF" id="PIRSF020680">
    <property type="entry name" value="PhnH"/>
    <property type="match status" value="1"/>
</dbReference>
<dbReference type="OrthoDB" id="9814509at2"/>
<proteinExistence type="predicted"/>
<dbReference type="SUPFAM" id="SSF159709">
    <property type="entry name" value="PhnH-like"/>
    <property type="match status" value="1"/>
</dbReference>
<dbReference type="Pfam" id="PF05845">
    <property type="entry name" value="PhnH"/>
    <property type="match status" value="1"/>
</dbReference>
<sequence>MKDALLLPAFSDPVVHAQQSFRLALRAMSEPGAIQAVEHAPALDALAPATYALCLSLLDSDTPVWLAPAFDTPGLRANLAFHCGCPVVGERGAAAFALLTADEFGEPGGLGEFRQGSDRDPELSCTLLVQLPGLEEGAPLSWQGPGIRQERVLRLPLPQAFWQERKDACGFPKGLDIFFTSGQRLLALPRSTRVLHTMQEVV</sequence>
<dbReference type="NCBIfam" id="TIGR03292">
    <property type="entry name" value="PhnH_redo"/>
    <property type="match status" value="1"/>
</dbReference>
<keyword evidence="2" id="KW-1185">Reference proteome</keyword>
<dbReference type="EMBL" id="FQXE01000001">
    <property type="protein sequence ID" value="SHG75233.1"/>
    <property type="molecule type" value="Genomic_DNA"/>
</dbReference>
<dbReference type="GO" id="GO:0019634">
    <property type="term" value="P:organic phosphonate metabolic process"/>
    <property type="evidence" value="ECO:0007669"/>
    <property type="project" value="InterPro"/>
</dbReference>
<accession>A0A1M5MEU3</accession>